<protein>
    <submittedName>
        <fullName evidence="3">Uncharacterized protein</fullName>
    </submittedName>
</protein>
<dbReference type="GO" id="GO:0005524">
    <property type="term" value="F:ATP binding"/>
    <property type="evidence" value="ECO:0007669"/>
    <property type="project" value="UniProtKB-KW"/>
</dbReference>
<dbReference type="InterPro" id="IPR029047">
    <property type="entry name" value="HSP70_peptide-bd_sf"/>
</dbReference>
<dbReference type="Gene3D" id="2.60.34.10">
    <property type="entry name" value="Substrate Binding Domain Of DNAk, Chain A, domain 1"/>
    <property type="match status" value="1"/>
</dbReference>
<dbReference type="InterPro" id="IPR013126">
    <property type="entry name" value="Hsp_70_fam"/>
</dbReference>
<dbReference type="PANTHER" id="PTHR19375">
    <property type="entry name" value="HEAT SHOCK PROTEIN 70KDA"/>
    <property type="match status" value="1"/>
</dbReference>
<accession>A0A1J8QG76</accession>
<keyword evidence="4" id="KW-1185">Reference proteome</keyword>
<evidence type="ECO:0000313" key="3">
    <source>
        <dbReference type="EMBL" id="OJA12601.1"/>
    </source>
</evidence>
<keyword evidence="1" id="KW-0547">Nucleotide-binding</keyword>
<dbReference type="Pfam" id="PF00012">
    <property type="entry name" value="HSP70"/>
    <property type="match status" value="1"/>
</dbReference>
<comment type="caution">
    <text evidence="3">The sequence shown here is derived from an EMBL/GenBank/DDBJ whole genome shotgun (WGS) entry which is preliminary data.</text>
</comment>
<evidence type="ECO:0000256" key="2">
    <source>
        <dbReference type="ARBA" id="ARBA00022840"/>
    </source>
</evidence>
<dbReference type="STRING" id="180088.A0A1J8QG76"/>
<gene>
    <name evidence="3" type="ORF">AZE42_08326</name>
</gene>
<organism evidence="3 4">
    <name type="scientific">Rhizopogon vesiculosus</name>
    <dbReference type="NCBI Taxonomy" id="180088"/>
    <lineage>
        <taxon>Eukaryota</taxon>
        <taxon>Fungi</taxon>
        <taxon>Dikarya</taxon>
        <taxon>Basidiomycota</taxon>
        <taxon>Agaricomycotina</taxon>
        <taxon>Agaricomycetes</taxon>
        <taxon>Agaricomycetidae</taxon>
        <taxon>Boletales</taxon>
        <taxon>Suillineae</taxon>
        <taxon>Rhizopogonaceae</taxon>
        <taxon>Rhizopogon</taxon>
    </lineage>
</organism>
<evidence type="ECO:0000256" key="1">
    <source>
        <dbReference type="ARBA" id="ARBA00022741"/>
    </source>
</evidence>
<dbReference type="AlphaFoldDB" id="A0A1J8QG76"/>
<dbReference type="EMBL" id="LVVM01004577">
    <property type="protein sequence ID" value="OJA12601.1"/>
    <property type="molecule type" value="Genomic_DNA"/>
</dbReference>
<dbReference type="OrthoDB" id="3196168at2759"/>
<proteinExistence type="predicted"/>
<dbReference type="Proteomes" id="UP000183567">
    <property type="component" value="Unassembled WGS sequence"/>
</dbReference>
<keyword evidence="2" id="KW-0067">ATP-binding</keyword>
<sequence length="175" mass="19742">MRATTRSHSDRFGILKAFLSLAWDTFHNHKLRLCVRFITHLFACPEYYPPPSPSSSNSVAVFQRTSFLTSLDIETTGGVMTPPVKRNITVPTKKSETFSTYQDNQPGALIQVYEGEYEYTRDDNLLGEFDLWHSSCSLWCSSDGDVLPVARLPDLEGEELDLEDGWDNITVSANV</sequence>
<reference evidence="3 4" key="1">
    <citation type="submission" date="2016-03" db="EMBL/GenBank/DDBJ databases">
        <title>Comparative genomics of the ectomycorrhizal sister species Rhizopogon vinicolor and Rhizopogon vesiculosus (Basidiomycota: Boletales) reveals a divergence of the mating type B locus.</title>
        <authorList>
            <person name="Mujic A.B."/>
            <person name="Kuo A."/>
            <person name="Tritt A."/>
            <person name="Lipzen A."/>
            <person name="Chen C."/>
            <person name="Johnson J."/>
            <person name="Sharma A."/>
            <person name="Barry K."/>
            <person name="Grigoriev I.V."/>
            <person name="Spatafora J.W."/>
        </authorList>
    </citation>
    <scope>NUCLEOTIDE SEQUENCE [LARGE SCALE GENOMIC DNA]</scope>
    <source>
        <strain evidence="3 4">AM-OR11-056</strain>
    </source>
</reference>
<name>A0A1J8QG76_9AGAM</name>
<dbReference type="GO" id="GO:0140662">
    <property type="term" value="F:ATP-dependent protein folding chaperone"/>
    <property type="evidence" value="ECO:0007669"/>
    <property type="project" value="InterPro"/>
</dbReference>
<evidence type="ECO:0000313" key="4">
    <source>
        <dbReference type="Proteomes" id="UP000183567"/>
    </source>
</evidence>
<dbReference type="SUPFAM" id="SSF100920">
    <property type="entry name" value="Heat shock protein 70kD (HSP70), peptide-binding domain"/>
    <property type="match status" value="1"/>
</dbReference>